<organism evidence="5 6">
    <name type="scientific">Lichenicola cladoniae</name>
    <dbReference type="NCBI Taxonomy" id="1484109"/>
    <lineage>
        <taxon>Bacteria</taxon>
        <taxon>Pseudomonadati</taxon>
        <taxon>Pseudomonadota</taxon>
        <taxon>Alphaproteobacteria</taxon>
        <taxon>Acetobacterales</taxon>
        <taxon>Acetobacteraceae</taxon>
        <taxon>Lichenicola</taxon>
    </lineage>
</organism>
<dbReference type="AlphaFoldDB" id="A0A6M8HU77"/>
<reference evidence="5 6" key="1">
    <citation type="journal article" date="2014" name="World J. Microbiol. Biotechnol.">
        <title>Biodiversity and physiological characteristics of Antarctic and Arctic lichens-associated bacteria.</title>
        <authorList>
            <person name="Lee Y.M."/>
            <person name="Kim E.H."/>
            <person name="Lee H.K."/>
            <person name="Hong S.G."/>
        </authorList>
    </citation>
    <scope>NUCLEOTIDE SEQUENCE [LARGE SCALE GENOMIC DNA]</scope>
    <source>
        <strain evidence="5 6">PAMC 26569</strain>
    </source>
</reference>
<dbReference type="Pfam" id="PF00106">
    <property type="entry name" value="adh_short"/>
    <property type="match status" value="1"/>
</dbReference>
<name>A0A6M8HU77_9PROT</name>
<protein>
    <submittedName>
        <fullName evidence="5">SDR family NAD(P)-dependent oxidoreductase</fullName>
    </submittedName>
</protein>
<keyword evidence="2" id="KW-0963">Cytoplasm</keyword>
<dbReference type="Proteomes" id="UP000500767">
    <property type="component" value="Chromosome"/>
</dbReference>
<evidence type="ECO:0000256" key="2">
    <source>
        <dbReference type="ARBA" id="ARBA00022490"/>
    </source>
</evidence>
<comment type="subcellular location">
    <subcellularLocation>
        <location evidence="1">Cytoplasm</location>
    </subcellularLocation>
</comment>
<evidence type="ECO:0000256" key="4">
    <source>
        <dbReference type="ARBA" id="ARBA00023002"/>
    </source>
</evidence>
<dbReference type="Gene3D" id="3.40.50.720">
    <property type="entry name" value="NAD(P)-binding Rossmann-like Domain"/>
    <property type="match status" value="1"/>
</dbReference>
<evidence type="ECO:0000313" key="6">
    <source>
        <dbReference type="Proteomes" id="UP000500767"/>
    </source>
</evidence>
<dbReference type="SUPFAM" id="SSF51735">
    <property type="entry name" value="NAD(P)-binding Rossmann-fold domains"/>
    <property type="match status" value="1"/>
</dbReference>
<dbReference type="GO" id="GO:0006729">
    <property type="term" value="P:tetrahydrobiopterin biosynthetic process"/>
    <property type="evidence" value="ECO:0007669"/>
    <property type="project" value="TreeGrafter"/>
</dbReference>
<dbReference type="GO" id="GO:0005737">
    <property type="term" value="C:cytoplasm"/>
    <property type="evidence" value="ECO:0007669"/>
    <property type="project" value="UniProtKB-SubCell"/>
</dbReference>
<keyword evidence="6" id="KW-1185">Reference proteome</keyword>
<proteinExistence type="predicted"/>
<keyword evidence="4" id="KW-0560">Oxidoreductase</keyword>
<evidence type="ECO:0000313" key="5">
    <source>
        <dbReference type="EMBL" id="QKE91765.1"/>
    </source>
</evidence>
<evidence type="ECO:0000256" key="1">
    <source>
        <dbReference type="ARBA" id="ARBA00004496"/>
    </source>
</evidence>
<gene>
    <name evidence="5" type="ORF">HN018_18535</name>
</gene>
<keyword evidence="3" id="KW-0521">NADP</keyword>
<dbReference type="RefSeq" id="WP_171835139.1">
    <property type="nucleotide sequence ID" value="NZ_CP053708.1"/>
</dbReference>
<dbReference type="InterPro" id="IPR002347">
    <property type="entry name" value="SDR_fam"/>
</dbReference>
<dbReference type="InterPro" id="IPR051721">
    <property type="entry name" value="Biopterin_syn/organic_redct"/>
</dbReference>
<dbReference type="PANTHER" id="PTHR44085:SF2">
    <property type="entry name" value="SEPIAPTERIN REDUCTASE"/>
    <property type="match status" value="1"/>
</dbReference>
<sequence>MTLHVLTGASRGLGAAMLIRLLRDGHHVVAAARGPAPDLPGHAGRLDWTRLDLGDLAATRDWVVRAVGACEAQPAALILNAGSLDPLVPVADLRPDAVETHMRVNLASPMLVTAGFLEATRDWPVTRRILAVSSGAGRRGVSHWSAYCSSKAGLDNFIRSLNAEYAEAKTGAAVRAVSLAPGVIDTAMQQTIRGLDAPDRERFQALHAEGRLTSPDDAAAAILAYLRRDDFGTNEIDDVRNY</sequence>
<dbReference type="PANTHER" id="PTHR44085">
    <property type="entry name" value="SEPIAPTERIN REDUCTASE"/>
    <property type="match status" value="1"/>
</dbReference>
<dbReference type="InterPro" id="IPR036291">
    <property type="entry name" value="NAD(P)-bd_dom_sf"/>
</dbReference>
<dbReference type="GO" id="GO:0004757">
    <property type="term" value="F:sepiapterin reductase (NADP+) activity"/>
    <property type="evidence" value="ECO:0007669"/>
    <property type="project" value="TreeGrafter"/>
</dbReference>
<dbReference type="EMBL" id="CP053708">
    <property type="protein sequence ID" value="QKE91765.1"/>
    <property type="molecule type" value="Genomic_DNA"/>
</dbReference>
<accession>A0A6M8HU77</accession>
<dbReference type="KEGG" id="lck:HN018_18535"/>
<evidence type="ECO:0000256" key="3">
    <source>
        <dbReference type="ARBA" id="ARBA00022857"/>
    </source>
</evidence>
<dbReference type="PRINTS" id="PR00081">
    <property type="entry name" value="GDHRDH"/>
</dbReference>